<dbReference type="AlphaFoldDB" id="A0A9J6EXC3"/>
<reference evidence="1" key="1">
    <citation type="journal article" date="2020" name="Cell">
        <title>Large-Scale Comparative Analyses of Tick Genomes Elucidate Their Genetic Diversity and Vector Capacities.</title>
        <authorList>
            <consortium name="Tick Genome and Microbiome Consortium (TIGMIC)"/>
            <person name="Jia N."/>
            <person name="Wang J."/>
            <person name="Shi W."/>
            <person name="Du L."/>
            <person name="Sun Y."/>
            <person name="Zhan W."/>
            <person name="Jiang J.F."/>
            <person name="Wang Q."/>
            <person name="Zhang B."/>
            <person name="Ji P."/>
            <person name="Bell-Sakyi L."/>
            <person name="Cui X.M."/>
            <person name="Yuan T.T."/>
            <person name="Jiang B.G."/>
            <person name="Yang W.F."/>
            <person name="Lam T.T."/>
            <person name="Chang Q.C."/>
            <person name="Ding S.J."/>
            <person name="Wang X.J."/>
            <person name="Zhu J.G."/>
            <person name="Ruan X.D."/>
            <person name="Zhao L."/>
            <person name="Wei J.T."/>
            <person name="Ye R.Z."/>
            <person name="Que T.C."/>
            <person name="Du C.H."/>
            <person name="Zhou Y.H."/>
            <person name="Cheng J.X."/>
            <person name="Dai P.F."/>
            <person name="Guo W.B."/>
            <person name="Han X.H."/>
            <person name="Huang E.J."/>
            <person name="Li L.F."/>
            <person name="Wei W."/>
            <person name="Gao Y.C."/>
            <person name="Liu J.Z."/>
            <person name="Shao H.Z."/>
            <person name="Wang X."/>
            <person name="Wang C.C."/>
            <person name="Yang T.C."/>
            <person name="Huo Q.B."/>
            <person name="Li W."/>
            <person name="Chen H.Y."/>
            <person name="Chen S.E."/>
            <person name="Zhou L.G."/>
            <person name="Ni X.B."/>
            <person name="Tian J.H."/>
            <person name="Sheng Y."/>
            <person name="Liu T."/>
            <person name="Pan Y.S."/>
            <person name="Xia L.Y."/>
            <person name="Li J."/>
            <person name="Zhao F."/>
            <person name="Cao W.C."/>
        </authorList>
    </citation>
    <scope>NUCLEOTIDE SEQUENCE</scope>
    <source>
        <strain evidence="1">Rmic-2018</strain>
    </source>
</reference>
<evidence type="ECO:0000313" key="1">
    <source>
        <dbReference type="EMBL" id="KAH8038945.1"/>
    </source>
</evidence>
<name>A0A9J6EXC3_RHIMP</name>
<accession>A0A9J6EXC3</accession>
<comment type="caution">
    <text evidence="1">The sequence shown here is derived from an EMBL/GenBank/DDBJ whole genome shotgun (WGS) entry which is preliminary data.</text>
</comment>
<protein>
    <submittedName>
        <fullName evidence="1">Uncharacterized protein</fullName>
    </submittedName>
</protein>
<proteinExistence type="predicted"/>
<organism evidence="1 2">
    <name type="scientific">Rhipicephalus microplus</name>
    <name type="common">Cattle tick</name>
    <name type="synonym">Boophilus microplus</name>
    <dbReference type="NCBI Taxonomy" id="6941"/>
    <lineage>
        <taxon>Eukaryota</taxon>
        <taxon>Metazoa</taxon>
        <taxon>Ecdysozoa</taxon>
        <taxon>Arthropoda</taxon>
        <taxon>Chelicerata</taxon>
        <taxon>Arachnida</taxon>
        <taxon>Acari</taxon>
        <taxon>Parasitiformes</taxon>
        <taxon>Ixodida</taxon>
        <taxon>Ixodoidea</taxon>
        <taxon>Ixodidae</taxon>
        <taxon>Rhipicephalinae</taxon>
        <taxon>Rhipicephalus</taxon>
        <taxon>Boophilus</taxon>
    </lineage>
</organism>
<evidence type="ECO:0000313" key="2">
    <source>
        <dbReference type="Proteomes" id="UP000821866"/>
    </source>
</evidence>
<keyword evidence="2" id="KW-1185">Reference proteome</keyword>
<dbReference type="Proteomes" id="UP000821866">
    <property type="component" value="Chromosome 1"/>
</dbReference>
<dbReference type="EMBL" id="JABSTU010000001">
    <property type="protein sequence ID" value="KAH8038945.1"/>
    <property type="molecule type" value="Genomic_DNA"/>
</dbReference>
<gene>
    <name evidence="1" type="ORF">HPB51_004057</name>
</gene>
<sequence length="189" mass="21199">MAVPSKREIVDFAEENIHGLRARVRSDGALSVKYEMGGHAFKFVVEKRGRIRPIKMPFSIAAAIGQDIASSSLEEALAKLPKRLKAYLLRRQQVEDTERKHAAHLLGQRLHTAGNCTFVRADLQLTVKGHPGVLRLEVRYHEFSVHPVQVVVKSRGSPEFMDIVTDRVEDIRDLLESTFLDEACGVLCS</sequence>
<reference evidence="1" key="2">
    <citation type="submission" date="2021-09" db="EMBL/GenBank/DDBJ databases">
        <authorList>
            <person name="Jia N."/>
            <person name="Wang J."/>
            <person name="Shi W."/>
            <person name="Du L."/>
            <person name="Sun Y."/>
            <person name="Zhan W."/>
            <person name="Jiang J."/>
            <person name="Wang Q."/>
            <person name="Zhang B."/>
            <person name="Ji P."/>
            <person name="Sakyi L.B."/>
            <person name="Cui X."/>
            <person name="Yuan T."/>
            <person name="Jiang B."/>
            <person name="Yang W."/>
            <person name="Lam T.T.-Y."/>
            <person name="Chang Q."/>
            <person name="Ding S."/>
            <person name="Wang X."/>
            <person name="Zhu J."/>
            <person name="Ruan X."/>
            <person name="Zhao L."/>
            <person name="Wei J."/>
            <person name="Que T."/>
            <person name="Du C."/>
            <person name="Cheng J."/>
            <person name="Dai P."/>
            <person name="Han X."/>
            <person name="Huang E."/>
            <person name="Gao Y."/>
            <person name="Liu J."/>
            <person name="Shao H."/>
            <person name="Ye R."/>
            <person name="Li L."/>
            <person name="Wei W."/>
            <person name="Wang X."/>
            <person name="Wang C."/>
            <person name="Huo Q."/>
            <person name="Li W."/>
            <person name="Guo W."/>
            <person name="Chen H."/>
            <person name="Chen S."/>
            <person name="Zhou L."/>
            <person name="Zhou L."/>
            <person name="Ni X."/>
            <person name="Tian J."/>
            <person name="Zhou Y."/>
            <person name="Sheng Y."/>
            <person name="Liu T."/>
            <person name="Pan Y."/>
            <person name="Xia L."/>
            <person name="Li J."/>
            <person name="Zhao F."/>
            <person name="Cao W."/>
        </authorList>
    </citation>
    <scope>NUCLEOTIDE SEQUENCE</scope>
    <source>
        <strain evidence="1">Rmic-2018</strain>
        <tissue evidence="1">Larvae</tissue>
    </source>
</reference>